<accession>A0ABX9DW98</accession>
<gene>
    <name evidence="2" type="ORF">C8D87_115116</name>
</gene>
<dbReference type="SUPFAM" id="SSF160582">
    <property type="entry name" value="MbtH-like"/>
    <property type="match status" value="1"/>
</dbReference>
<keyword evidence="3" id="KW-1185">Reference proteome</keyword>
<evidence type="ECO:0000259" key="1">
    <source>
        <dbReference type="Pfam" id="PF00501"/>
    </source>
</evidence>
<protein>
    <submittedName>
        <fullName evidence="2">Amino acid adenylation domain-containing protein</fullName>
    </submittedName>
</protein>
<dbReference type="InterPro" id="IPR042099">
    <property type="entry name" value="ANL_N_sf"/>
</dbReference>
<dbReference type="Gene3D" id="3.30.300.30">
    <property type="match status" value="1"/>
</dbReference>
<sequence length="535" mass="56547">MTLWLPVSNRRGDRSIWRADRRLPEGWCALGPATDREQALAVAAEAGRRTPGPHGGSPTVDGVCAEVASRHPDRVAVLDGDREVTYEELLTRAAGVRAGLVRLGVRRGDAVGVCLDRGTEMIAVLLGTLMAGAAYVPFDGRSPAARLEFVASDAEVVCVVASESYLEACTAVGVPVVRPEELDDEPLRQSSASEPDDVAYVMFTSGSTGKPKGVEVTHRNVVAFLDATAALLPASAPERVLFGTRLTFDIAGLEIYLPLSRGGTCVVAPDTPLLRPRSLARLINAVQPTLVQATPVQWRLLLDAGATFGAEQTLLCGGDVLPPGLAAQLAGLTAWNVYGPTEATVWATAWRVTPGAVRIGSAMDHATVYVLDEHGDRATEGELFIGGPAVATGYRGRPRLTAERFVPDPYSPVAGARMYATGDLVRVHGDELEFLCRNDNQVKLNGVRLELGEIESLAAGVQGVRAAVAVVVANDGVKTLQLFLDAPVPSSCDAVRSALEQHLSSSVMPSRIVAIDSFPTTANGKIDRKALVALC</sequence>
<dbReference type="Proteomes" id="UP000248714">
    <property type="component" value="Unassembled WGS sequence"/>
</dbReference>
<dbReference type="EMBL" id="QLTT01000015">
    <property type="protein sequence ID" value="RAS59256.1"/>
    <property type="molecule type" value="Genomic_DNA"/>
</dbReference>
<dbReference type="Gene3D" id="3.90.820.10">
    <property type="entry name" value="Structural Genomics, Unknown Function 30-nov-00 1gh9 Mol_id"/>
    <property type="match status" value="1"/>
</dbReference>
<name>A0ABX9DW98_9PSEU</name>
<reference evidence="2 3" key="1">
    <citation type="submission" date="2018-06" db="EMBL/GenBank/DDBJ databases">
        <title>Genomic Encyclopedia of Type Strains, Phase IV (KMG-IV): sequencing the most valuable type-strain genomes for metagenomic binning, comparative biology and taxonomic classification.</title>
        <authorList>
            <person name="Goeker M."/>
        </authorList>
    </citation>
    <scope>NUCLEOTIDE SEQUENCE [LARGE SCALE GENOMIC DNA]</scope>
    <source>
        <strain evidence="2 3">DSM 45479</strain>
    </source>
</reference>
<dbReference type="InterPro" id="IPR000873">
    <property type="entry name" value="AMP-dep_synth/lig_dom"/>
</dbReference>
<comment type="caution">
    <text evidence="2">The sequence shown here is derived from an EMBL/GenBank/DDBJ whole genome shotgun (WGS) entry which is preliminary data.</text>
</comment>
<dbReference type="RefSeq" id="WP_170166796.1">
    <property type="nucleotide sequence ID" value="NZ_QLTT01000015.1"/>
</dbReference>
<dbReference type="InterPro" id="IPR045851">
    <property type="entry name" value="AMP-bd_C_sf"/>
</dbReference>
<dbReference type="InterPro" id="IPR020845">
    <property type="entry name" value="AMP-binding_CS"/>
</dbReference>
<dbReference type="NCBIfam" id="TIGR01733">
    <property type="entry name" value="AA-adenyl-dom"/>
    <property type="match status" value="1"/>
</dbReference>
<proteinExistence type="predicted"/>
<dbReference type="Gene3D" id="3.40.50.12780">
    <property type="entry name" value="N-terminal domain of ligase-like"/>
    <property type="match status" value="1"/>
</dbReference>
<dbReference type="SUPFAM" id="SSF56801">
    <property type="entry name" value="Acetyl-CoA synthetase-like"/>
    <property type="match status" value="1"/>
</dbReference>
<evidence type="ECO:0000313" key="3">
    <source>
        <dbReference type="Proteomes" id="UP000248714"/>
    </source>
</evidence>
<feature type="domain" description="AMP-dependent synthetase/ligase" evidence="1">
    <location>
        <begin position="66"/>
        <end position="394"/>
    </location>
</feature>
<dbReference type="PANTHER" id="PTHR45527:SF1">
    <property type="entry name" value="FATTY ACID SYNTHASE"/>
    <property type="match status" value="1"/>
</dbReference>
<dbReference type="PANTHER" id="PTHR45527">
    <property type="entry name" value="NONRIBOSOMAL PEPTIDE SYNTHETASE"/>
    <property type="match status" value="1"/>
</dbReference>
<dbReference type="PROSITE" id="PS00455">
    <property type="entry name" value="AMP_BINDING"/>
    <property type="match status" value="1"/>
</dbReference>
<evidence type="ECO:0000313" key="2">
    <source>
        <dbReference type="EMBL" id="RAS59256.1"/>
    </source>
</evidence>
<dbReference type="Pfam" id="PF00501">
    <property type="entry name" value="AMP-binding"/>
    <property type="match status" value="1"/>
</dbReference>
<organism evidence="2 3">
    <name type="scientific">Lentzea atacamensis</name>
    <dbReference type="NCBI Taxonomy" id="531938"/>
    <lineage>
        <taxon>Bacteria</taxon>
        <taxon>Bacillati</taxon>
        <taxon>Actinomycetota</taxon>
        <taxon>Actinomycetes</taxon>
        <taxon>Pseudonocardiales</taxon>
        <taxon>Pseudonocardiaceae</taxon>
        <taxon>Lentzea</taxon>
    </lineage>
</organism>
<dbReference type="InterPro" id="IPR010071">
    <property type="entry name" value="AA_adenyl_dom"/>
</dbReference>
<dbReference type="InterPro" id="IPR038020">
    <property type="entry name" value="MbtH-like_sf"/>
</dbReference>